<keyword evidence="1" id="KW-1133">Transmembrane helix</keyword>
<protein>
    <submittedName>
        <fullName evidence="3">Efflux RND transporter permease subunit</fullName>
    </submittedName>
</protein>
<keyword evidence="1" id="KW-0472">Membrane</keyword>
<dbReference type="Gene3D" id="3.30.70.1320">
    <property type="entry name" value="Multidrug efflux transporter AcrB pore domain like"/>
    <property type="match status" value="1"/>
</dbReference>
<keyword evidence="1" id="KW-0812">Transmembrane</keyword>
<dbReference type="Gene3D" id="3.30.2090.10">
    <property type="entry name" value="Multidrug efflux transporter AcrB TolC docking domain, DN and DC subdomains"/>
    <property type="match status" value="2"/>
</dbReference>
<feature type="domain" description="SSD" evidence="2">
    <location>
        <begin position="348"/>
        <end position="478"/>
    </location>
</feature>
<organism evidence="3 4">
    <name type="scientific">Helicobacter mastomyrinus</name>
    <dbReference type="NCBI Taxonomy" id="287948"/>
    <lineage>
        <taxon>Bacteria</taxon>
        <taxon>Pseudomonadati</taxon>
        <taxon>Campylobacterota</taxon>
        <taxon>Epsilonproteobacteria</taxon>
        <taxon>Campylobacterales</taxon>
        <taxon>Helicobacteraceae</taxon>
        <taxon>Helicobacter</taxon>
    </lineage>
</organism>
<reference evidence="3 4" key="1">
    <citation type="submission" date="2024-02" db="EMBL/GenBank/DDBJ databases">
        <title>Genome and pathogenicity analysis of Helicobacter mastomyrinus isolated from mice.</title>
        <authorList>
            <person name="Zhu L."/>
        </authorList>
    </citation>
    <scope>NUCLEOTIDE SEQUENCE [LARGE SCALE GENOMIC DNA]</scope>
    <source>
        <strain evidence="3 4">Hm-17</strain>
    </source>
</reference>
<dbReference type="PANTHER" id="PTHR32063:SF0">
    <property type="entry name" value="SWARMING MOTILITY PROTEIN SWRC"/>
    <property type="match status" value="1"/>
</dbReference>
<dbReference type="PANTHER" id="PTHR32063">
    <property type="match status" value="1"/>
</dbReference>
<dbReference type="Pfam" id="PF00873">
    <property type="entry name" value="ACR_tran"/>
    <property type="match status" value="1"/>
</dbReference>
<dbReference type="InterPro" id="IPR001036">
    <property type="entry name" value="Acrflvin-R"/>
</dbReference>
<feature type="transmembrane region" description="Helical" evidence="1">
    <location>
        <begin position="453"/>
        <end position="480"/>
    </location>
</feature>
<dbReference type="SUPFAM" id="SSF82693">
    <property type="entry name" value="Multidrug efflux transporter AcrB pore domain, PN1, PN2, PC1 and PC2 subdomains"/>
    <property type="match status" value="3"/>
</dbReference>
<feature type="transmembrane region" description="Helical" evidence="1">
    <location>
        <begin position="516"/>
        <end position="540"/>
    </location>
</feature>
<dbReference type="PROSITE" id="PS50156">
    <property type="entry name" value="SSD"/>
    <property type="match status" value="1"/>
</dbReference>
<dbReference type="Proteomes" id="UP001434737">
    <property type="component" value="Chromosome"/>
</dbReference>
<accession>A0ABZ3F787</accession>
<feature type="transmembrane region" description="Helical" evidence="1">
    <location>
        <begin position="949"/>
        <end position="968"/>
    </location>
</feature>
<proteinExistence type="predicted"/>
<dbReference type="Gene3D" id="3.30.70.1430">
    <property type="entry name" value="Multidrug efflux transporter AcrB pore domain"/>
    <property type="match status" value="2"/>
</dbReference>
<feature type="transmembrane region" description="Helical" evidence="1">
    <location>
        <begin position="376"/>
        <end position="400"/>
    </location>
</feature>
<dbReference type="PRINTS" id="PR00702">
    <property type="entry name" value="ACRIFLAVINRP"/>
</dbReference>
<feature type="transmembrane region" description="Helical" evidence="1">
    <location>
        <begin position="350"/>
        <end position="370"/>
    </location>
</feature>
<name>A0ABZ3F787_9HELI</name>
<feature type="transmembrane region" description="Helical" evidence="1">
    <location>
        <begin position="877"/>
        <end position="897"/>
    </location>
</feature>
<feature type="transmembrane region" description="Helical" evidence="1">
    <location>
        <begin position="326"/>
        <end position="343"/>
    </location>
</feature>
<keyword evidence="4" id="KW-1185">Reference proteome</keyword>
<evidence type="ECO:0000256" key="1">
    <source>
        <dbReference type="SAM" id="Phobius"/>
    </source>
</evidence>
<gene>
    <name evidence="3" type="ORF">V3I05_09705</name>
</gene>
<sequence>MYKFAITRPVSTLMFALAILFFGFLGVNRMPVALFPDIDFPIVAVITSYPGASAEIVETKVTDKIEEAIMGIDGLNKITSSSARSSSVIIVQFELEKPLNEAVNDVRDKVGTVQLDSGIKTPVVYKFDSSSTPIISLFLTSDKVATSEMMRHAKDNIKPLLQKISGVGGVEMRGHRERQLRIFVNPSLLNKYSLTYTDISNKIGLENLEIDGGRLIGTLSEWAVTTDAQSSSIEDIANIRVAQGIRLGDIATIEDSIEEDKTFAAFNKTPGVIFEVQKISGANEIAIVDAVMKVLPQIEAISPEYEIRPFKDTTEKTRKSIDSVKFDVMLGVFLAVFVVFLFLRSFTIALVSLISIPVSIFGTFALMNFFGFSLNMLTLLAVALAIGIIIDDAIVVIENIHKKLEHGMRKREAAYEGVREIGFALVAISAMLLSVFIPVGSMSGIVGRFFQSFGITVAAAIGISYIVVITIIPMVSSIVINPTHSQFYYRTEPYFKLLESAYVKTLAIVLRNKMKVIVGIFAIFFSSLVLLSILGMEFILSDDNSEFQVFMETKPGTSMEAMKEKTSKLQDIVMADENVLFSSLQIGYDSQKTIFKARIYAKLKPLSERTGRKRQFEIMAEVSQRLKASEVGKDFIISIAEVADIGGGGDDSPYQIAILAPNDELLHKSRDNLVNLLNTDPLLAGKVSDIHLNTSENLPEYRLKILRQNADHYGVSAQEIGNVVRGAFSGEAAIGYFKESGKEYDITIRATDENRISLNDIKKLQVKNGYGELMFVEGLVEIESTTAPSVITRFDRQRSVTVYAYPVKDSGISLGDMIRITAEKKEHWCEKGVTYRLQGEAEYAEEMAIAFMVAVLTAIVLIYLILAALYESFLQPIVIMMTLPLSFSGAFIALFIAQQPFSMFSLMGLMILMGLVGKNATLLIDVANEKRKEGYSTDEALILAGESRLRPILMTTIAMVFGMLPLAFSTGAGAGMKSPMGIVIIGGLLFSMFLSLLIVPAIYRFLAPLDDWLQRFYKPKAEDKF</sequence>
<feature type="transmembrane region" description="Helical" evidence="1">
    <location>
        <begin position="421"/>
        <end position="441"/>
    </location>
</feature>
<dbReference type="RefSeq" id="WP_343353464.1">
    <property type="nucleotide sequence ID" value="NZ_CP145316.1"/>
</dbReference>
<dbReference type="InterPro" id="IPR027463">
    <property type="entry name" value="AcrB_DN_DC_subdom"/>
</dbReference>
<dbReference type="Gene3D" id="1.20.1640.10">
    <property type="entry name" value="Multidrug efflux transporter AcrB transmembrane domain"/>
    <property type="match status" value="2"/>
</dbReference>
<feature type="transmembrane region" description="Helical" evidence="1">
    <location>
        <begin position="980"/>
        <end position="1006"/>
    </location>
</feature>
<dbReference type="SUPFAM" id="SSF82866">
    <property type="entry name" value="Multidrug efflux transporter AcrB transmembrane domain"/>
    <property type="match status" value="2"/>
</dbReference>
<dbReference type="InterPro" id="IPR000731">
    <property type="entry name" value="SSD"/>
</dbReference>
<evidence type="ECO:0000313" key="3">
    <source>
        <dbReference type="EMBL" id="XAM17946.1"/>
    </source>
</evidence>
<dbReference type="Gene3D" id="3.30.70.1440">
    <property type="entry name" value="Multidrug efflux transporter AcrB pore domain"/>
    <property type="match status" value="1"/>
</dbReference>
<feature type="transmembrane region" description="Helical" evidence="1">
    <location>
        <begin position="847"/>
        <end position="870"/>
    </location>
</feature>
<dbReference type="EMBL" id="CP145316">
    <property type="protein sequence ID" value="XAM17946.1"/>
    <property type="molecule type" value="Genomic_DNA"/>
</dbReference>
<dbReference type="SUPFAM" id="SSF82714">
    <property type="entry name" value="Multidrug efflux transporter AcrB TolC docking domain, DN and DC subdomains"/>
    <property type="match status" value="2"/>
</dbReference>
<evidence type="ECO:0000259" key="2">
    <source>
        <dbReference type="PROSITE" id="PS50156"/>
    </source>
</evidence>
<evidence type="ECO:0000313" key="4">
    <source>
        <dbReference type="Proteomes" id="UP001434737"/>
    </source>
</evidence>